<dbReference type="PRINTS" id="PR00039">
    <property type="entry name" value="HTHLYSR"/>
</dbReference>
<feature type="domain" description="HTH lysR-type" evidence="5">
    <location>
        <begin position="2"/>
        <end position="58"/>
    </location>
</feature>
<dbReference type="PANTHER" id="PTHR30579:SF2">
    <property type="entry name" value="HTH-TYPE TRANSCRIPTIONAL REGULATOR ARGP"/>
    <property type="match status" value="1"/>
</dbReference>
<dbReference type="NCBIfam" id="TIGR03298">
    <property type="entry name" value="argP"/>
    <property type="match status" value="1"/>
</dbReference>
<evidence type="ECO:0000313" key="6">
    <source>
        <dbReference type="EMBL" id="RVU05817.1"/>
    </source>
</evidence>
<dbReference type="PROSITE" id="PS50931">
    <property type="entry name" value="HTH_LYSR"/>
    <property type="match status" value="1"/>
</dbReference>
<comment type="similarity">
    <text evidence="1">Belongs to the LysR transcriptional regulatory family.</text>
</comment>
<dbReference type="InterPro" id="IPR036388">
    <property type="entry name" value="WH-like_DNA-bd_sf"/>
</dbReference>
<dbReference type="InterPro" id="IPR005119">
    <property type="entry name" value="LysR_subst-bd"/>
</dbReference>
<dbReference type="EMBL" id="SACO01000004">
    <property type="protein sequence ID" value="RVU05817.1"/>
    <property type="molecule type" value="Genomic_DNA"/>
</dbReference>
<evidence type="ECO:0000256" key="2">
    <source>
        <dbReference type="ARBA" id="ARBA00023015"/>
    </source>
</evidence>
<evidence type="ECO:0000256" key="4">
    <source>
        <dbReference type="ARBA" id="ARBA00023163"/>
    </source>
</evidence>
<dbReference type="Pfam" id="PF00126">
    <property type="entry name" value="HTH_1"/>
    <property type="match status" value="1"/>
</dbReference>
<evidence type="ECO:0000313" key="7">
    <source>
        <dbReference type="Proteomes" id="UP000282837"/>
    </source>
</evidence>
<comment type="caution">
    <text evidence="6">The sequence shown here is derived from an EMBL/GenBank/DDBJ whole genome shotgun (WGS) entry which is preliminary data.</text>
</comment>
<dbReference type="RefSeq" id="WP_127707823.1">
    <property type="nucleotide sequence ID" value="NZ_SACO01000004.1"/>
</dbReference>
<dbReference type="AlphaFoldDB" id="A0A437N7E8"/>
<gene>
    <name evidence="6" type="ORF">EOE18_07515</name>
</gene>
<keyword evidence="7" id="KW-1185">Reference proteome</keyword>
<proteinExistence type="inferred from homology"/>
<dbReference type="GO" id="GO:0003700">
    <property type="term" value="F:DNA-binding transcription factor activity"/>
    <property type="evidence" value="ECO:0007669"/>
    <property type="project" value="InterPro"/>
</dbReference>
<dbReference type="InterPro" id="IPR050176">
    <property type="entry name" value="LTTR"/>
</dbReference>
<sequence>MLDYAALSVVAAVLREGTFERAAAVLHISPSAVSQRVRALEERLGAILVLRSQPCQPTPLGQRLCAHFDAVRLLEADLAPDLGALAADRLQPVTVKIAVNSDSLASWLAPALAQFAQETGLLVELIMDDEAHTAQRLRHGEVAAAITSDNVPVQGCRSIRLGVLPYRACASPAFMARYFPSGVTADGLIDAPYMRFDRRDGLQALWAMEHLGAPLGHLVHWIPSTRAFLDLALRGMAWGMQPEHLVRSHLAAGSLVELRPDSALGVTLYWTVARLHADALKVLTRAVRRAAGLVLQP</sequence>
<dbReference type="NCBIfam" id="NF002964">
    <property type="entry name" value="PRK03635.1"/>
    <property type="match status" value="1"/>
</dbReference>
<dbReference type="Pfam" id="PF03466">
    <property type="entry name" value="LysR_substrate"/>
    <property type="match status" value="1"/>
</dbReference>
<dbReference type="InterPro" id="IPR036390">
    <property type="entry name" value="WH_DNA-bd_sf"/>
</dbReference>
<dbReference type="InterPro" id="IPR000847">
    <property type="entry name" value="LysR_HTH_N"/>
</dbReference>
<evidence type="ECO:0000256" key="3">
    <source>
        <dbReference type="ARBA" id="ARBA00023125"/>
    </source>
</evidence>
<protein>
    <submittedName>
        <fullName evidence="6">LysR family transcriptional regulator ArgP</fullName>
    </submittedName>
</protein>
<dbReference type="Gene3D" id="3.40.190.290">
    <property type="match status" value="1"/>
</dbReference>
<dbReference type="InterPro" id="IPR017685">
    <property type="entry name" value="ArgP"/>
</dbReference>
<evidence type="ECO:0000259" key="5">
    <source>
        <dbReference type="PROSITE" id="PS50931"/>
    </source>
</evidence>
<keyword evidence="4" id="KW-0804">Transcription</keyword>
<dbReference type="PANTHER" id="PTHR30579">
    <property type="entry name" value="TRANSCRIPTIONAL REGULATOR"/>
    <property type="match status" value="1"/>
</dbReference>
<dbReference type="OrthoDB" id="3252676at2"/>
<reference evidence="6 7" key="1">
    <citation type="submission" date="2019-01" db="EMBL/GenBank/DDBJ databases">
        <authorList>
            <person name="Chen W.-M."/>
        </authorList>
    </citation>
    <scope>NUCLEOTIDE SEQUENCE [LARGE SCALE GENOMIC DNA]</scope>
    <source>
        <strain evidence="6 7">FSY-9</strain>
    </source>
</reference>
<dbReference type="Proteomes" id="UP000282837">
    <property type="component" value="Unassembled WGS sequence"/>
</dbReference>
<dbReference type="NCBIfam" id="NF009888">
    <property type="entry name" value="PRK13348.1"/>
    <property type="match status" value="1"/>
</dbReference>
<dbReference type="GO" id="GO:0003677">
    <property type="term" value="F:DNA binding"/>
    <property type="evidence" value="ECO:0007669"/>
    <property type="project" value="UniProtKB-KW"/>
</dbReference>
<evidence type="ECO:0000256" key="1">
    <source>
        <dbReference type="ARBA" id="ARBA00009437"/>
    </source>
</evidence>
<dbReference type="SUPFAM" id="SSF46785">
    <property type="entry name" value="Winged helix' DNA-binding domain"/>
    <property type="match status" value="1"/>
</dbReference>
<keyword evidence="2" id="KW-0805">Transcription regulation</keyword>
<dbReference type="SUPFAM" id="SSF53850">
    <property type="entry name" value="Periplasmic binding protein-like II"/>
    <property type="match status" value="1"/>
</dbReference>
<dbReference type="Gene3D" id="1.10.10.10">
    <property type="entry name" value="Winged helix-like DNA-binding domain superfamily/Winged helix DNA-binding domain"/>
    <property type="match status" value="1"/>
</dbReference>
<name>A0A437N7E8_9SPHN</name>
<keyword evidence="3" id="KW-0238">DNA-binding</keyword>
<accession>A0A437N7E8</accession>
<organism evidence="6 7">
    <name type="scientific">Novosphingobium umbonatum</name>
    <dbReference type="NCBI Taxonomy" id="1908524"/>
    <lineage>
        <taxon>Bacteria</taxon>
        <taxon>Pseudomonadati</taxon>
        <taxon>Pseudomonadota</taxon>
        <taxon>Alphaproteobacteria</taxon>
        <taxon>Sphingomonadales</taxon>
        <taxon>Sphingomonadaceae</taxon>
        <taxon>Novosphingobium</taxon>
    </lineage>
</organism>